<dbReference type="Pfam" id="PF16884">
    <property type="entry name" value="ADH_N_2"/>
    <property type="match status" value="1"/>
</dbReference>
<evidence type="ECO:0000259" key="2">
    <source>
        <dbReference type="SMART" id="SM00829"/>
    </source>
</evidence>
<dbReference type="SUPFAM" id="SSF50129">
    <property type="entry name" value="GroES-like"/>
    <property type="match status" value="1"/>
</dbReference>
<proteinExistence type="predicted"/>
<dbReference type="SUPFAM" id="SSF51735">
    <property type="entry name" value="NAD(P)-binding Rossmann-fold domains"/>
    <property type="match status" value="1"/>
</dbReference>
<dbReference type="SMART" id="SM00829">
    <property type="entry name" value="PKS_ER"/>
    <property type="match status" value="1"/>
</dbReference>
<dbReference type="InterPro" id="IPR020843">
    <property type="entry name" value="ER"/>
</dbReference>
<dbReference type="PANTHER" id="PTHR43205:SF7">
    <property type="entry name" value="PROSTAGLANDIN REDUCTASE 1"/>
    <property type="match status" value="1"/>
</dbReference>
<keyword evidence="4" id="KW-1185">Reference proteome</keyword>
<dbReference type="InterPro" id="IPR011032">
    <property type="entry name" value="GroES-like_sf"/>
</dbReference>
<accession>A0A5C8P732</accession>
<sequence length="328" mass="35090">MARHPAGELDDADFQVVEAPRPAPADGQVLIRHLYLSLDPFIRPMMDPVRSYVPHLNPGDLMPGFGVGQVVQSRNPALPEGTHVSGRFGWQEYIVADPAALRVIDPSLAPITTAVGILGMPGATAHYGLLELGKPKPGETVVVSAATGAVGSVVGQIAKLRGCRVIGIAGGPAKCDHAVQELGFDACLDYRAAGIEERFSALTPGYVDVLFENVGGPLMDMVLRRLNAHARVVLCGAISQYDGPTSGIGVPAFEFVRQRATMTGFIISEHMAHWPGAFEELARWIREGKIRYRESIADGLRNAPAAFKGLLTGKNFGKQLVRVARENG</sequence>
<dbReference type="InterPro" id="IPR041694">
    <property type="entry name" value="ADH_N_2"/>
</dbReference>
<feature type="domain" description="Enoyl reductase (ER)" evidence="2">
    <location>
        <begin position="7"/>
        <end position="321"/>
    </location>
</feature>
<evidence type="ECO:0000256" key="1">
    <source>
        <dbReference type="ARBA" id="ARBA00023002"/>
    </source>
</evidence>
<dbReference type="InterPro" id="IPR013149">
    <property type="entry name" value="ADH-like_C"/>
</dbReference>
<keyword evidence="1" id="KW-0560">Oxidoreductase</keyword>
<dbReference type="InterPro" id="IPR045010">
    <property type="entry name" value="MDR_fam"/>
</dbReference>
<dbReference type="Proteomes" id="UP000321548">
    <property type="component" value="Unassembled WGS sequence"/>
</dbReference>
<evidence type="ECO:0000313" key="4">
    <source>
        <dbReference type="Proteomes" id="UP000321548"/>
    </source>
</evidence>
<evidence type="ECO:0000313" key="3">
    <source>
        <dbReference type="EMBL" id="TXL68977.1"/>
    </source>
</evidence>
<dbReference type="OrthoDB" id="9805663at2"/>
<name>A0A5C8P732_9BURK</name>
<dbReference type="InterPro" id="IPR036291">
    <property type="entry name" value="NAD(P)-bd_dom_sf"/>
</dbReference>
<dbReference type="EMBL" id="VDUY01000001">
    <property type="protein sequence ID" value="TXL68977.1"/>
    <property type="molecule type" value="Genomic_DNA"/>
</dbReference>
<dbReference type="Gene3D" id="3.90.180.10">
    <property type="entry name" value="Medium-chain alcohol dehydrogenases, catalytic domain"/>
    <property type="match status" value="1"/>
</dbReference>
<dbReference type="PANTHER" id="PTHR43205">
    <property type="entry name" value="PROSTAGLANDIN REDUCTASE"/>
    <property type="match status" value="1"/>
</dbReference>
<comment type="caution">
    <text evidence="3">The sequence shown here is derived from an EMBL/GenBank/DDBJ whole genome shotgun (WGS) entry which is preliminary data.</text>
</comment>
<dbReference type="Gene3D" id="3.40.50.720">
    <property type="entry name" value="NAD(P)-binding Rossmann-like Domain"/>
    <property type="match status" value="1"/>
</dbReference>
<reference evidence="3 4" key="1">
    <citation type="submission" date="2019-06" db="EMBL/GenBank/DDBJ databases">
        <title>Quisquiliibacterium sp. nov., isolated from a maize field.</title>
        <authorList>
            <person name="Lin S.-Y."/>
            <person name="Tsai C.-F."/>
            <person name="Young C.-C."/>
        </authorList>
    </citation>
    <scope>NUCLEOTIDE SEQUENCE [LARGE SCALE GENOMIC DNA]</scope>
    <source>
        <strain evidence="3 4">CC-CFT501</strain>
    </source>
</reference>
<dbReference type="FunFam" id="3.40.50.720:FF:000121">
    <property type="entry name" value="Prostaglandin reductase 2"/>
    <property type="match status" value="1"/>
</dbReference>
<dbReference type="Pfam" id="PF00107">
    <property type="entry name" value="ADH_zinc_N"/>
    <property type="match status" value="1"/>
</dbReference>
<dbReference type="AlphaFoldDB" id="A0A5C8P732"/>
<protein>
    <submittedName>
        <fullName evidence="3">NADP-dependent oxidoreductase</fullName>
    </submittedName>
</protein>
<dbReference type="GO" id="GO:0016628">
    <property type="term" value="F:oxidoreductase activity, acting on the CH-CH group of donors, NAD or NADP as acceptor"/>
    <property type="evidence" value="ECO:0007669"/>
    <property type="project" value="InterPro"/>
</dbReference>
<gene>
    <name evidence="3" type="ORF">FHP08_02730</name>
</gene>
<organism evidence="3 4">
    <name type="scientific">Zeimonas arvi</name>
    <dbReference type="NCBI Taxonomy" id="2498847"/>
    <lineage>
        <taxon>Bacteria</taxon>
        <taxon>Pseudomonadati</taxon>
        <taxon>Pseudomonadota</taxon>
        <taxon>Betaproteobacteria</taxon>
        <taxon>Burkholderiales</taxon>
        <taxon>Burkholderiaceae</taxon>
        <taxon>Zeimonas</taxon>
    </lineage>
</organism>
<dbReference type="CDD" id="cd05288">
    <property type="entry name" value="PGDH"/>
    <property type="match status" value="1"/>
</dbReference>